<evidence type="ECO:0000256" key="5">
    <source>
        <dbReference type="ARBA" id="ARBA00023242"/>
    </source>
</evidence>
<dbReference type="GO" id="GO:0008270">
    <property type="term" value="F:zinc ion binding"/>
    <property type="evidence" value="ECO:0007669"/>
    <property type="project" value="InterPro"/>
</dbReference>
<dbReference type="SMART" id="SM00066">
    <property type="entry name" value="GAL4"/>
    <property type="match status" value="1"/>
</dbReference>
<dbReference type="PRINTS" id="PR00755">
    <property type="entry name" value="AFLATOXINBRP"/>
</dbReference>
<dbReference type="GO" id="GO:0045122">
    <property type="term" value="P:aflatoxin biosynthetic process"/>
    <property type="evidence" value="ECO:0007669"/>
    <property type="project" value="InterPro"/>
</dbReference>
<feature type="region of interest" description="Disordered" evidence="6">
    <location>
        <begin position="1"/>
        <end position="30"/>
    </location>
</feature>
<dbReference type="GO" id="GO:0005634">
    <property type="term" value="C:nucleus"/>
    <property type="evidence" value="ECO:0007669"/>
    <property type="project" value="InterPro"/>
</dbReference>
<evidence type="ECO:0000256" key="4">
    <source>
        <dbReference type="ARBA" id="ARBA00023163"/>
    </source>
</evidence>
<evidence type="ECO:0000256" key="2">
    <source>
        <dbReference type="ARBA" id="ARBA00023015"/>
    </source>
</evidence>
<evidence type="ECO:0000256" key="3">
    <source>
        <dbReference type="ARBA" id="ARBA00023125"/>
    </source>
</evidence>
<evidence type="ECO:0000313" key="10">
    <source>
        <dbReference type="Proteomes" id="UP001271007"/>
    </source>
</evidence>
<dbReference type="InterPro" id="IPR013700">
    <property type="entry name" value="AflR"/>
</dbReference>
<dbReference type="PROSITE" id="PS00463">
    <property type="entry name" value="ZN2_CY6_FUNGAL_1"/>
    <property type="match status" value="1"/>
</dbReference>
<keyword evidence="7" id="KW-0812">Transmembrane</keyword>
<dbReference type="InterPro" id="IPR036864">
    <property type="entry name" value="Zn2-C6_fun-type_DNA-bd_sf"/>
</dbReference>
<dbReference type="PANTHER" id="PTHR31069:SF32">
    <property type="entry name" value="ARGININE METABOLISM REGULATION PROTEIN II"/>
    <property type="match status" value="1"/>
</dbReference>
<feature type="compositionally biased region" description="Polar residues" evidence="6">
    <location>
        <begin position="99"/>
        <end position="113"/>
    </location>
</feature>
<keyword evidence="7" id="KW-0472">Membrane</keyword>
<proteinExistence type="predicted"/>
<organism evidence="9 10">
    <name type="scientific">Extremus antarcticus</name>
    <dbReference type="NCBI Taxonomy" id="702011"/>
    <lineage>
        <taxon>Eukaryota</taxon>
        <taxon>Fungi</taxon>
        <taxon>Dikarya</taxon>
        <taxon>Ascomycota</taxon>
        <taxon>Pezizomycotina</taxon>
        <taxon>Dothideomycetes</taxon>
        <taxon>Dothideomycetidae</taxon>
        <taxon>Mycosphaerellales</taxon>
        <taxon>Extremaceae</taxon>
        <taxon>Extremus</taxon>
    </lineage>
</organism>
<dbReference type="PROSITE" id="PS50048">
    <property type="entry name" value="ZN2_CY6_FUNGAL_2"/>
    <property type="match status" value="1"/>
</dbReference>
<evidence type="ECO:0000256" key="1">
    <source>
        <dbReference type="ARBA" id="ARBA00022723"/>
    </source>
</evidence>
<dbReference type="Gene3D" id="4.10.240.10">
    <property type="entry name" value="Zn(2)-C6 fungal-type DNA-binding domain"/>
    <property type="match status" value="1"/>
</dbReference>
<feature type="compositionally biased region" description="Polar residues" evidence="6">
    <location>
        <begin position="1"/>
        <end position="13"/>
    </location>
</feature>
<keyword evidence="2" id="KW-0805">Transcription regulation</keyword>
<dbReference type="InterPro" id="IPR001138">
    <property type="entry name" value="Zn2Cys6_DnaBD"/>
</dbReference>
<keyword evidence="4" id="KW-0804">Transcription</keyword>
<accession>A0AAJ0GCQ7</accession>
<keyword evidence="5" id="KW-0539">Nucleus</keyword>
<evidence type="ECO:0000313" key="9">
    <source>
        <dbReference type="EMBL" id="KAK3054175.1"/>
    </source>
</evidence>
<dbReference type="AlphaFoldDB" id="A0AAJ0GCQ7"/>
<comment type="caution">
    <text evidence="9">The sequence shown here is derived from an EMBL/GenBank/DDBJ whole genome shotgun (WGS) entry which is preliminary data.</text>
</comment>
<dbReference type="GO" id="GO:0000981">
    <property type="term" value="F:DNA-binding transcription factor activity, RNA polymerase II-specific"/>
    <property type="evidence" value="ECO:0007669"/>
    <property type="project" value="InterPro"/>
</dbReference>
<keyword evidence="3" id="KW-0238">DNA-binding</keyword>
<protein>
    <recommendedName>
        <fullName evidence="8">Zn(2)-C6 fungal-type domain-containing protein</fullName>
    </recommendedName>
</protein>
<keyword evidence="10" id="KW-1185">Reference proteome</keyword>
<feature type="compositionally biased region" description="Low complexity" evidence="6">
    <location>
        <begin position="76"/>
        <end position="97"/>
    </location>
</feature>
<dbReference type="Pfam" id="PF00172">
    <property type="entry name" value="Zn_clus"/>
    <property type="match status" value="1"/>
</dbReference>
<reference evidence="9" key="1">
    <citation type="submission" date="2023-04" db="EMBL/GenBank/DDBJ databases">
        <title>Black Yeasts Isolated from many extreme environments.</title>
        <authorList>
            <person name="Coleine C."/>
            <person name="Stajich J.E."/>
            <person name="Selbmann L."/>
        </authorList>
    </citation>
    <scope>NUCLEOTIDE SEQUENCE</scope>
    <source>
        <strain evidence="9">CCFEE 5312</strain>
    </source>
</reference>
<dbReference type="EMBL" id="JAWDJX010000013">
    <property type="protein sequence ID" value="KAK3054175.1"/>
    <property type="molecule type" value="Genomic_DNA"/>
</dbReference>
<dbReference type="Pfam" id="PF08493">
    <property type="entry name" value="AflR"/>
    <property type="match status" value="1"/>
</dbReference>
<dbReference type="SUPFAM" id="SSF57701">
    <property type="entry name" value="Zn2/Cys6 DNA-binding domain"/>
    <property type="match status" value="1"/>
</dbReference>
<keyword evidence="7" id="KW-1133">Transmembrane helix</keyword>
<gene>
    <name evidence="9" type="ORF">LTR09_004953</name>
</gene>
<dbReference type="PANTHER" id="PTHR31069">
    <property type="entry name" value="OLEATE-ACTIVATED TRANSCRIPTION FACTOR 1-RELATED"/>
    <property type="match status" value="1"/>
</dbReference>
<dbReference type="CDD" id="cd00067">
    <property type="entry name" value="GAL4"/>
    <property type="match status" value="1"/>
</dbReference>
<sequence length="436" mass="46457">MAAVLSQSTTGSPATHVVENARQTGPDGVLLRNSCESCATSKVKCTGRKPTCQRCEKRGFNCEYLVAKRAGRKPTGSSSSNSSAETSSSGQNGSRSSEATDTSPKGPSSTESSDFWRDLGPLMTSSGMTGIRHTDENNQNVVTPSLPPDFFTFDLPKADDLSSAPFNDSAVTGFDGFPDPACNANGALSDLLALPLPIAGGPITSPSPAREVHNFQEAPASGQTCSCLVQALGLMTQLSQLLSTASTVWTAQDLDDASAIRTVQDVLRQNKAAVDAMGMMLHCPCVHDGYLLIVMSLISLKILGSFAAVVLKTPDCQEKGHVSRSRQMSISSGPSNRNAAALGSYHLIEGTDWARMSAQAVLSELHSVRRVVKWISSKLQEEARTQGADEESSPGTTLQSEVRLSLSGDIFIQLDADLNARLKVLFKRIIDRLRTF</sequence>
<evidence type="ECO:0000256" key="7">
    <source>
        <dbReference type="SAM" id="Phobius"/>
    </source>
</evidence>
<evidence type="ECO:0000259" key="8">
    <source>
        <dbReference type="PROSITE" id="PS50048"/>
    </source>
</evidence>
<name>A0AAJ0GCQ7_9PEZI</name>
<feature type="domain" description="Zn(2)-C6 fungal-type" evidence="8">
    <location>
        <begin position="34"/>
        <end position="64"/>
    </location>
</feature>
<dbReference type="InterPro" id="IPR050675">
    <property type="entry name" value="OAF3"/>
</dbReference>
<feature type="region of interest" description="Disordered" evidence="6">
    <location>
        <begin position="71"/>
        <end position="142"/>
    </location>
</feature>
<feature type="transmembrane region" description="Helical" evidence="7">
    <location>
        <begin position="289"/>
        <end position="311"/>
    </location>
</feature>
<evidence type="ECO:0000256" key="6">
    <source>
        <dbReference type="SAM" id="MobiDB-lite"/>
    </source>
</evidence>
<dbReference type="Proteomes" id="UP001271007">
    <property type="component" value="Unassembled WGS sequence"/>
</dbReference>
<dbReference type="GO" id="GO:0003677">
    <property type="term" value="F:DNA binding"/>
    <property type="evidence" value="ECO:0007669"/>
    <property type="project" value="UniProtKB-KW"/>
</dbReference>
<keyword evidence="1" id="KW-0479">Metal-binding</keyword>